<evidence type="ECO:0000256" key="1">
    <source>
        <dbReference type="ARBA" id="ARBA00011028"/>
    </source>
</evidence>
<keyword evidence="2" id="KW-0813">Transport</keyword>
<dbReference type="InterPro" id="IPR006127">
    <property type="entry name" value="ZnuA-like"/>
</dbReference>
<dbReference type="PANTHER" id="PTHR42953">
    <property type="entry name" value="HIGH-AFFINITY ZINC UPTAKE SYSTEM PROTEIN ZNUA-RELATED"/>
    <property type="match status" value="1"/>
</dbReference>
<name>A0A6J7H561_9ZZZZ</name>
<reference evidence="4" key="1">
    <citation type="submission" date="2020-05" db="EMBL/GenBank/DDBJ databases">
        <authorList>
            <person name="Chiriac C."/>
            <person name="Salcher M."/>
            <person name="Ghai R."/>
            <person name="Kavagutti S V."/>
        </authorList>
    </citation>
    <scope>NUCLEOTIDE SEQUENCE</scope>
</reference>
<dbReference type="AlphaFoldDB" id="A0A6J7H561"/>
<keyword evidence="3" id="KW-0732">Signal</keyword>
<dbReference type="EMBL" id="CAFBMR010000035">
    <property type="protein sequence ID" value="CAB4914156.1"/>
    <property type="molecule type" value="Genomic_DNA"/>
</dbReference>
<dbReference type="GO" id="GO:0046872">
    <property type="term" value="F:metal ion binding"/>
    <property type="evidence" value="ECO:0007669"/>
    <property type="project" value="InterPro"/>
</dbReference>
<accession>A0A6J7H561</accession>
<sequence length="284" mass="29383">MRRIILIALLGFTLASCASQGATPPSGTLRIVAAFYPLQYAAQQVLGDAAASVSVLTPPGAEPHDIELTPQQAGEVADADLVLYIPGFQPALDAAVEGRSNALDVTRNIVELPGPSGGTDPHVWLNPLNMTAIGAVIAERLATTPGVAAHQQAFSAAMDALNAEWKAGTSSCTQHTLVVSHDAFAYLAAQYGFTQEGIAGLSPDTEPSPARIAEIADLVTTQGITTIYYEALVDPKVAQTIAAETGATTALLDPIEGIVNGSSADYVSLMQANLQTIRTGQSCS</sequence>
<comment type="similarity">
    <text evidence="1">Belongs to the bacterial solute-binding protein 9 family.</text>
</comment>
<dbReference type="PANTHER" id="PTHR42953:SF3">
    <property type="entry name" value="HIGH-AFFINITY ZINC UPTAKE SYSTEM PROTEIN ZNUA"/>
    <property type="match status" value="1"/>
</dbReference>
<gene>
    <name evidence="4" type="ORF">UFOPK3610_01014</name>
</gene>
<organism evidence="4">
    <name type="scientific">freshwater metagenome</name>
    <dbReference type="NCBI Taxonomy" id="449393"/>
    <lineage>
        <taxon>unclassified sequences</taxon>
        <taxon>metagenomes</taxon>
        <taxon>ecological metagenomes</taxon>
    </lineage>
</organism>
<dbReference type="Gene3D" id="3.40.50.1980">
    <property type="entry name" value="Nitrogenase molybdenum iron protein domain"/>
    <property type="match status" value="2"/>
</dbReference>
<dbReference type="SUPFAM" id="SSF53807">
    <property type="entry name" value="Helical backbone' metal receptor"/>
    <property type="match status" value="1"/>
</dbReference>
<dbReference type="InterPro" id="IPR050492">
    <property type="entry name" value="Bact_metal-bind_prot9"/>
</dbReference>
<dbReference type="Pfam" id="PF01297">
    <property type="entry name" value="ZnuA"/>
    <property type="match status" value="1"/>
</dbReference>
<dbReference type="GO" id="GO:0030001">
    <property type="term" value="P:metal ion transport"/>
    <property type="evidence" value="ECO:0007669"/>
    <property type="project" value="InterPro"/>
</dbReference>
<dbReference type="PROSITE" id="PS51257">
    <property type="entry name" value="PROKAR_LIPOPROTEIN"/>
    <property type="match status" value="1"/>
</dbReference>
<evidence type="ECO:0000256" key="3">
    <source>
        <dbReference type="ARBA" id="ARBA00022729"/>
    </source>
</evidence>
<proteinExistence type="inferred from homology"/>
<evidence type="ECO:0000256" key="2">
    <source>
        <dbReference type="ARBA" id="ARBA00022448"/>
    </source>
</evidence>
<evidence type="ECO:0000313" key="4">
    <source>
        <dbReference type="EMBL" id="CAB4914156.1"/>
    </source>
</evidence>
<protein>
    <submittedName>
        <fullName evidence="4">Unannotated protein</fullName>
    </submittedName>
</protein>